<sequence>MSIETGQLRPAVQVDGSVTDEWHVVLPDDVDVLVRGSGAGPDEAALRLANRVIGSLGAVEARAVRLLGTLLRGEGTWTLSGIDVAGVARQQTCDVVLDFTFEADDAPYEDFYAAYSVCFSVDDRRPGPLADPHPFKVVVEYR</sequence>
<evidence type="ECO:0000313" key="1">
    <source>
        <dbReference type="EMBL" id="GEL98945.1"/>
    </source>
</evidence>
<evidence type="ECO:0000313" key="2">
    <source>
        <dbReference type="Proteomes" id="UP000321049"/>
    </source>
</evidence>
<dbReference type="AlphaFoldDB" id="A0A511JM31"/>
<reference evidence="1 2" key="1">
    <citation type="submission" date="2019-07" db="EMBL/GenBank/DDBJ databases">
        <title>Whole genome shotgun sequence of Cellulomonas terrae NBRC 100819.</title>
        <authorList>
            <person name="Hosoyama A."/>
            <person name="Uohara A."/>
            <person name="Ohji S."/>
            <person name="Ichikawa N."/>
        </authorList>
    </citation>
    <scope>NUCLEOTIDE SEQUENCE [LARGE SCALE GENOMIC DNA]</scope>
    <source>
        <strain evidence="1 2">NBRC 100819</strain>
    </source>
</reference>
<organism evidence="1 2">
    <name type="scientific">Cellulomonas terrae</name>
    <dbReference type="NCBI Taxonomy" id="311234"/>
    <lineage>
        <taxon>Bacteria</taxon>
        <taxon>Bacillati</taxon>
        <taxon>Actinomycetota</taxon>
        <taxon>Actinomycetes</taxon>
        <taxon>Micrococcales</taxon>
        <taxon>Cellulomonadaceae</taxon>
        <taxon>Cellulomonas</taxon>
    </lineage>
</organism>
<dbReference type="EMBL" id="BJWH01000012">
    <property type="protein sequence ID" value="GEL98945.1"/>
    <property type="molecule type" value="Genomic_DNA"/>
</dbReference>
<accession>A0A511JM31</accession>
<comment type="caution">
    <text evidence="1">The sequence shown here is derived from an EMBL/GenBank/DDBJ whole genome shotgun (WGS) entry which is preliminary data.</text>
</comment>
<gene>
    <name evidence="1" type="ORF">CTE05_24920</name>
</gene>
<protein>
    <submittedName>
        <fullName evidence="1">Uncharacterized protein</fullName>
    </submittedName>
</protein>
<name>A0A511JM31_9CELL</name>
<dbReference type="Proteomes" id="UP000321049">
    <property type="component" value="Unassembled WGS sequence"/>
</dbReference>
<dbReference type="RefSeq" id="WP_146846560.1">
    <property type="nucleotide sequence ID" value="NZ_BJWH01000012.1"/>
</dbReference>
<keyword evidence="2" id="KW-1185">Reference proteome</keyword>
<proteinExistence type="predicted"/>